<evidence type="ECO:0000256" key="5">
    <source>
        <dbReference type="ARBA" id="ARBA00022729"/>
    </source>
</evidence>
<keyword evidence="2 10" id="KW-0813">Transport</keyword>
<dbReference type="STRING" id="1236989.JCM15548_12773"/>
<reference evidence="14 15" key="1">
    <citation type="journal article" date="2015" name="Microbes Environ.">
        <title>Distribution and evolution of nitrogen fixation genes in the phylum bacteroidetes.</title>
        <authorList>
            <person name="Inoue J."/>
            <person name="Oshima K."/>
            <person name="Suda W."/>
            <person name="Sakamoto M."/>
            <person name="Iino T."/>
            <person name="Noda S."/>
            <person name="Hongoh Y."/>
            <person name="Hattori M."/>
            <person name="Ohkuma M."/>
        </authorList>
    </citation>
    <scope>NUCLEOTIDE SEQUENCE [LARGE SCALE GENOMIC DNA]</scope>
    <source>
        <strain evidence="14">JCM 15548</strain>
    </source>
</reference>
<evidence type="ECO:0000256" key="6">
    <source>
        <dbReference type="ARBA" id="ARBA00023065"/>
    </source>
</evidence>
<dbReference type="AlphaFoldDB" id="A0A0E9LY59"/>
<dbReference type="InterPro" id="IPR012910">
    <property type="entry name" value="Plug_dom"/>
</dbReference>
<comment type="caution">
    <text evidence="14">The sequence shown here is derived from an EMBL/GenBank/DDBJ whole genome shotgun (WGS) entry which is preliminary data.</text>
</comment>
<keyword evidence="6" id="KW-0406">Ion transport</keyword>
<dbReference type="Pfam" id="PF00593">
    <property type="entry name" value="TonB_dep_Rec_b-barrel"/>
    <property type="match status" value="1"/>
</dbReference>
<evidence type="ECO:0000256" key="1">
    <source>
        <dbReference type="ARBA" id="ARBA00004571"/>
    </source>
</evidence>
<dbReference type="InterPro" id="IPR037066">
    <property type="entry name" value="Plug_dom_sf"/>
</dbReference>
<keyword evidence="7 11" id="KW-0798">TonB box</keyword>
<keyword evidence="9 10" id="KW-0998">Cell outer membrane</keyword>
<evidence type="ECO:0000256" key="4">
    <source>
        <dbReference type="ARBA" id="ARBA00022692"/>
    </source>
</evidence>
<dbReference type="Gene3D" id="2.170.130.10">
    <property type="entry name" value="TonB-dependent receptor, plug domain"/>
    <property type="match status" value="1"/>
</dbReference>
<evidence type="ECO:0000313" key="15">
    <source>
        <dbReference type="Proteomes" id="UP000032900"/>
    </source>
</evidence>
<dbReference type="Pfam" id="PF07715">
    <property type="entry name" value="Plug"/>
    <property type="match status" value="1"/>
</dbReference>
<keyword evidence="3 10" id="KW-1134">Transmembrane beta strand</keyword>
<dbReference type="InterPro" id="IPR036942">
    <property type="entry name" value="Beta-barrel_TonB_sf"/>
</dbReference>
<sequence>MNLTNFWHQQRMVHFKQWMHTRYAVFNTLNREIRIGFLLTAYFTCLGYQSTFAKTETDSINTKINLEEVEVSARRGPTLYSEAGRIVTVLSRAQIEKLPVQSVPELLRMALSVDIRERGPLGMQADISMRGGSFDQVMILLNGVNVTDPQTGHHALNLPVSLESIERVEILQGPAARVYGPNAFNGAINFITTTSDQNGLSVSGLKGSHNLFNGQIGLRHRTGSWKHYFSAQKGNSDGYRDNTDFELLNLFYNGRLSLGEEKLSFQLGYNEKAFGANSFYSATYPNQFEATRTLFGSLSMETGERIRIRPNVYWRRHHDRFELFRGNKNAAGWYAGHNYHLTDVAGANVNASTDWALGTTSVGGEVRGEAVWSNVLGLPLDEPMDVPGEPEGQFTRYFHRGNISLFGEHNFRVGRLNVSGGLLMNRHSQTGYGVDWYPGLDVSYWILPGFKWMAAYNKSLRMPTFTDLFYSGPTNEGNAQLKPEEAQTIESAFRWRSFWHDTQLGGFYRKGENLIDWGRRPGEEKYTTSNINEVEALGLEFSWQMDFQAFLPGQNVLQTLAVNYSYTWQDLSSDEGYESYYVLDHLRQKLNIGVSHGLGLERLSAQWNMLYRDRAGYYKLSATDTRVDYEPFWLTDVRVMWQQTPQFRMYAEATNLLDTKYADMGELTQPGRWIKVGFSYTFNY</sequence>
<protein>
    <submittedName>
        <fullName evidence="14">TonB-dependent receptor</fullName>
    </submittedName>
</protein>
<dbReference type="GO" id="GO:0006811">
    <property type="term" value="P:monoatomic ion transport"/>
    <property type="evidence" value="ECO:0007669"/>
    <property type="project" value="UniProtKB-KW"/>
</dbReference>
<evidence type="ECO:0000256" key="7">
    <source>
        <dbReference type="ARBA" id="ARBA00023077"/>
    </source>
</evidence>
<proteinExistence type="inferred from homology"/>
<keyword evidence="8 10" id="KW-0472">Membrane</keyword>
<dbReference type="InterPro" id="IPR039426">
    <property type="entry name" value="TonB-dep_rcpt-like"/>
</dbReference>
<keyword evidence="4 10" id="KW-0812">Transmembrane</keyword>
<dbReference type="GO" id="GO:0015889">
    <property type="term" value="P:cobalamin transport"/>
    <property type="evidence" value="ECO:0007669"/>
    <property type="project" value="TreeGrafter"/>
</dbReference>
<evidence type="ECO:0000259" key="12">
    <source>
        <dbReference type="Pfam" id="PF00593"/>
    </source>
</evidence>
<evidence type="ECO:0000256" key="8">
    <source>
        <dbReference type="ARBA" id="ARBA00023136"/>
    </source>
</evidence>
<dbReference type="SUPFAM" id="SSF56935">
    <property type="entry name" value="Porins"/>
    <property type="match status" value="1"/>
</dbReference>
<evidence type="ECO:0000256" key="3">
    <source>
        <dbReference type="ARBA" id="ARBA00022452"/>
    </source>
</evidence>
<dbReference type="OrthoDB" id="9758472at2"/>
<feature type="domain" description="TonB-dependent receptor-like beta-barrel" evidence="12">
    <location>
        <begin position="238"/>
        <end position="656"/>
    </location>
</feature>
<accession>A0A0E9LY59</accession>
<dbReference type="EMBL" id="BAZW01000024">
    <property type="protein sequence ID" value="GAO30497.1"/>
    <property type="molecule type" value="Genomic_DNA"/>
</dbReference>
<comment type="subcellular location">
    <subcellularLocation>
        <location evidence="1 10">Cell outer membrane</location>
        <topology evidence="1 10">Multi-pass membrane protein</topology>
    </subcellularLocation>
</comment>
<dbReference type="InterPro" id="IPR000531">
    <property type="entry name" value="Beta-barrel_TonB"/>
</dbReference>
<evidence type="ECO:0000256" key="2">
    <source>
        <dbReference type="ARBA" id="ARBA00022448"/>
    </source>
</evidence>
<gene>
    <name evidence="14" type="ORF">JCM15548_12773</name>
</gene>
<dbReference type="GO" id="GO:0009279">
    <property type="term" value="C:cell outer membrane"/>
    <property type="evidence" value="ECO:0007669"/>
    <property type="project" value="UniProtKB-SubCell"/>
</dbReference>
<name>A0A0E9LY59_9BACT</name>
<keyword evidence="14" id="KW-0675">Receptor</keyword>
<evidence type="ECO:0000313" key="14">
    <source>
        <dbReference type="EMBL" id="GAO30497.1"/>
    </source>
</evidence>
<keyword evidence="15" id="KW-1185">Reference proteome</keyword>
<evidence type="ECO:0000256" key="11">
    <source>
        <dbReference type="RuleBase" id="RU003357"/>
    </source>
</evidence>
<dbReference type="PANTHER" id="PTHR30069">
    <property type="entry name" value="TONB-DEPENDENT OUTER MEMBRANE RECEPTOR"/>
    <property type="match status" value="1"/>
</dbReference>
<organism evidence="14 15">
    <name type="scientific">Geofilum rubicundum JCM 15548</name>
    <dbReference type="NCBI Taxonomy" id="1236989"/>
    <lineage>
        <taxon>Bacteria</taxon>
        <taxon>Pseudomonadati</taxon>
        <taxon>Bacteroidota</taxon>
        <taxon>Bacteroidia</taxon>
        <taxon>Marinilabiliales</taxon>
        <taxon>Marinilabiliaceae</taxon>
        <taxon>Geofilum</taxon>
    </lineage>
</organism>
<dbReference type="PROSITE" id="PS52016">
    <property type="entry name" value="TONB_DEPENDENT_REC_3"/>
    <property type="match status" value="1"/>
</dbReference>
<feature type="domain" description="TonB-dependent receptor plug" evidence="13">
    <location>
        <begin position="83"/>
        <end position="187"/>
    </location>
</feature>
<evidence type="ECO:0000256" key="10">
    <source>
        <dbReference type="PROSITE-ProRule" id="PRU01360"/>
    </source>
</evidence>
<keyword evidence="5" id="KW-0732">Signal</keyword>
<dbReference type="Gene3D" id="2.40.170.20">
    <property type="entry name" value="TonB-dependent receptor, beta-barrel domain"/>
    <property type="match status" value="1"/>
</dbReference>
<evidence type="ECO:0000259" key="13">
    <source>
        <dbReference type="Pfam" id="PF07715"/>
    </source>
</evidence>
<dbReference type="RefSeq" id="WP_062125581.1">
    <property type="nucleotide sequence ID" value="NZ_BAZW01000024.1"/>
</dbReference>
<comment type="similarity">
    <text evidence="10 11">Belongs to the TonB-dependent receptor family.</text>
</comment>
<dbReference type="PANTHER" id="PTHR30069:SF53">
    <property type="entry name" value="COLICIN I RECEPTOR-RELATED"/>
    <property type="match status" value="1"/>
</dbReference>
<dbReference type="Proteomes" id="UP000032900">
    <property type="component" value="Unassembled WGS sequence"/>
</dbReference>
<evidence type="ECO:0000256" key="9">
    <source>
        <dbReference type="ARBA" id="ARBA00023237"/>
    </source>
</evidence>